<keyword evidence="3" id="KW-0106">Calcium</keyword>
<keyword evidence="2" id="KW-0677">Repeat</keyword>
<proteinExistence type="inferred from homology"/>
<dbReference type="PRINTS" id="PR00196">
    <property type="entry name" value="ANNEXIN"/>
</dbReference>
<evidence type="ECO:0000256" key="3">
    <source>
        <dbReference type="ARBA" id="ARBA00022837"/>
    </source>
</evidence>
<dbReference type="GO" id="GO:0001786">
    <property type="term" value="F:phosphatidylserine binding"/>
    <property type="evidence" value="ECO:0007669"/>
    <property type="project" value="TreeGrafter"/>
</dbReference>
<dbReference type="SMART" id="SM00335">
    <property type="entry name" value="ANX"/>
    <property type="match status" value="4"/>
</dbReference>
<gene>
    <name evidence="7" type="ORF">K435DRAFT_787479</name>
</gene>
<dbReference type="GO" id="GO:0005634">
    <property type="term" value="C:nucleus"/>
    <property type="evidence" value="ECO:0007669"/>
    <property type="project" value="TreeGrafter"/>
</dbReference>
<feature type="compositionally biased region" description="Pro residues" evidence="6">
    <location>
        <begin position="150"/>
        <end position="159"/>
    </location>
</feature>
<dbReference type="PROSITE" id="PS51897">
    <property type="entry name" value="ANNEXIN_2"/>
    <property type="match status" value="3"/>
</dbReference>
<protein>
    <submittedName>
        <fullName evidence="7">Annexin</fullName>
    </submittedName>
</protein>
<dbReference type="GO" id="GO:0005544">
    <property type="term" value="F:calcium-dependent phospholipid binding"/>
    <property type="evidence" value="ECO:0007669"/>
    <property type="project" value="UniProtKB-KW"/>
</dbReference>
<dbReference type="InterPro" id="IPR037104">
    <property type="entry name" value="Annexin_sf"/>
</dbReference>
<dbReference type="PANTHER" id="PTHR10502">
    <property type="entry name" value="ANNEXIN"/>
    <property type="match status" value="1"/>
</dbReference>
<comment type="similarity">
    <text evidence="1">Belongs to the annexin family.</text>
</comment>
<dbReference type="GO" id="GO:0005886">
    <property type="term" value="C:plasma membrane"/>
    <property type="evidence" value="ECO:0007669"/>
    <property type="project" value="TreeGrafter"/>
</dbReference>
<dbReference type="Proteomes" id="UP000297245">
    <property type="component" value="Unassembled WGS sequence"/>
</dbReference>
<keyword evidence="8" id="KW-1185">Reference proteome</keyword>
<evidence type="ECO:0000256" key="5">
    <source>
        <dbReference type="ARBA" id="ARBA00023302"/>
    </source>
</evidence>
<evidence type="ECO:0000256" key="2">
    <source>
        <dbReference type="ARBA" id="ARBA00022737"/>
    </source>
</evidence>
<dbReference type="PANTHER" id="PTHR10502:SF102">
    <property type="entry name" value="ANNEXIN B11"/>
    <property type="match status" value="1"/>
</dbReference>
<feature type="compositionally biased region" description="Pro residues" evidence="6">
    <location>
        <begin position="44"/>
        <end position="54"/>
    </location>
</feature>
<dbReference type="InterPro" id="IPR001464">
    <property type="entry name" value="Annexin"/>
</dbReference>
<dbReference type="AlphaFoldDB" id="A0A4S8KK24"/>
<feature type="compositionally biased region" description="Pro residues" evidence="6">
    <location>
        <begin position="19"/>
        <end position="37"/>
    </location>
</feature>
<evidence type="ECO:0000256" key="4">
    <source>
        <dbReference type="ARBA" id="ARBA00023216"/>
    </source>
</evidence>
<reference evidence="7 8" key="1">
    <citation type="journal article" date="2019" name="Nat. Ecol. Evol.">
        <title>Megaphylogeny resolves global patterns of mushroom evolution.</title>
        <authorList>
            <person name="Varga T."/>
            <person name="Krizsan K."/>
            <person name="Foldi C."/>
            <person name="Dima B."/>
            <person name="Sanchez-Garcia M."/>
            <person name="Sanchez-Ramirez S."/>
            <person name="Szollosi G.J."/>
            <person name="Szarkandi J.G."/>
            <person name="Papp V."/>
            <person name="Albert L."/>
            <person name="Andreopoulos W."/>
            <person name="Angelini C."/>
            <person name="Antonin V."/>
            <person name="Barry K.W."/>
            <person name="Bougher N.L."/>
            <person name="Buchanan P."/>
            <person name="Buyck B."/>
            <person name="Bense V."/>
            <person name="Catcheside P."/>
            <person name="Chovatia M."/>
            <person name="Cooper J."/>
            <person name="Damon W."/>
            <person name="Desjardin D."/>
            <person name="Finy P."/>
            <person name="Geml J."/>
            <person name="Haridas S."/>
            <person name="Hughes K."/>
            <person name="Justo A."/>
            <person name="Karasinski D."/>
            <person name="Kautmanova I."/>
            <person name="Kiss B."/>
            <person name="Kocsube S."/>
            <person name="Kotiranta H."/>
            <person name="LaButti K.M."/>
            <person name="Lechner B.E."/>
            <person name="Liimatainen K."/>
            <person name="Lipzen A."/>
            <person name="Lukacs Z."/>
            <person name="Mihaltcheva S."/>
            <person name="Morgado L.N."/>
            <person name="Niskanen T."/>
            <person name="Noordeloos M.E."/>
            <person name="Ohm R.A."/>
            <person name="Ortiz-Santana B."/>
            <person name="Ovrebo C."/>
            <person name="Racz N."/>
            <person name="Riley R."/>
            <person name="Savchenko A."/>
            <person name="Shiryaev A."/>
            <person name="Soop K."/>
            <person name="Spirin V."/>
            <person name="Szebenyi C."/>
            <person name="Tomsovsky M."/>
            <person name="Tulloss R.E."/>
            <person name="Uehling J."/>
            <person name="Grigoriev I.V."/>
            <person name="Vagvolgyi C."/>
            <person name="Papp T."/>
            <person name="Martin F.M."/>
            <person name="Miettinen O."/>
            <person name="Hibbett D.S."/>
            <person name="Nagy L.G."/>
        </authorList>
    </citation>
    <scope>NUCLEOTIDE SEQUENCE [LARGE SCALE GENOMIC DNA]</scope>
    <source>
        <strain evidence="7 8">CBS 962.96</strain>
    </source>
</reference>
<feature type="region of interest" description="Disordered" evidence="6">
    <location>
        <begin position="140"/>
        <end position="159"/>
    </location>
</feature>
<evidence type="ECO:0000313" key="8">
    <source>
        <dbReference type="Proteomes" id="UP000297245"/>
    </source>
</evidence>
<dbReference type="EMBL" id="ML181488">
    <property type="protein sequence ID" value="THU75820.1"/>
    <property type="molecule type" value="Genomic_DNA"/>
</dbReference>
<evidence type="ECO:0000256" key="1">
    <source>
        <dbReference type="ARBA" id="ARBA00007831"/>
    </source>
</evidence>
<dbReference type="GO" id="GO:0005509">
    <property type="term" value="F:calcium ion binding"/>
    <property type="evidence" value="ECO:0007669"/>
    <property type="project" value="InterPro"/>
</dbReference>
<dbReference type="OrthoDB" id="37886at2759"/>
<dbReference type="InterPro" id="IPR018502">
    <property type="entry name" value="Annexin_repeat"/>
</dbReference>
<dbReference type="FunFam" id="1.10.220.10:FF:000002">
    <property type="entry name" value="Annexin"/>
    <property type="match status" value="1"/>
</dbReference>
<feature type="compositionally biased region" description="Low complexity" evidence="6">
    <location>
        <begin position="9"/>
        <end position="18"/>
    </location>
</feature>
<feature type="compositionally biased region" description="Low complexity" evidence="6">
    <location>
        <begin position="80"/>
        <end position="89"/>
    </location>
</feature>
<evidence type="ECO:0000256" key="6">
    <source>
        <dbReference type="SAM" id="MobiDB-lite"/>
    </source>
</evidence>
<accession>A0A4S8KK24</accession>
<organism evidence="7 8">
    <name type="scientific">Dendrothele bispora (strain CBS 962.96)</name>
    <dbReference type="NCBI Taxonomy" id="1314807"/>
    <lineage>
        <taxon>Eukaryota</taxon>
        <taxon>Fungi</taxon>
        <taxon>Dikarya</taxon>
        <taxon>Basidiomycota</taxon>
        <taxon>Agaricomycotina</taxon>
        <taxon>Agaricomycetes</taxon>
        <taxon>Agaricomycetidae</taxon>
        <taxon>Agaricales</taxon>
        <taxon>Agaricales incertae sedis</taxon>
        <taxon>Dendrothele</taxon>
    </lineage>
</organism>
<dbReference type="GO" id="GO:0005737">
    <property type="term" value="C:cytoplasm"/>
    <property type="evidence" value="ECO:0007669"/>
    <property type="project" value="TreeGrafter"/>
</dbReference>
<dbReference type="GO" id="GO:0012506">
    <property type="term" value="C:vesicle membrane"/>
    <property type="evidence" value="ECO:0007669"/>
    <property type="project" value="TreeGrafter"/>
</dbReference>
<feature type="region of interest" description="Disordered" evidence="6">
    <location>
        <begin position="1"/>
        <end position="135"/>
    </location>
</feature>
<dbReference type="Gene3D" id="1.10.220.10">
    <property type="entry name" value="Annexin"/>
    <property type="match status" value="4"/>
</dbReference>
<name>A0A4S8KK24_DENBC</name>
<feature type="compositionally biased region" description="Pro residues" evidence="6">
    <location>
        <begin position="61"/>
        <end position="72"/>
    </location>
</feature>
<dbReference type="SUPFAM" id="SSF47874">
    <property type="entry name" value="Annexin"/>
    <property type="match status" value="1"/>
</dbReference>
<feature type="compositionally biased region" description="Gly residues" evidence="6">
    <location>
        <begin position="101"/>
        <end position="113"/>
    </location>
</feature>
<feature type="compositionally biased region" description="Pro residues" evidence="6">
    <location>
        <begin position="90"/>
        <end position="100"/>
    </location>
</feature>
<evidence type="ECO:0000313" key="7">
    <source>
        <dbReference type="EMBL" id="THU75820.1"/>
    </source>
</evidence>
<feature type="compositionally biased region" description="Low complexity" evidence="6">
    <location>
        <begin position="140"/>
        <end position="149"/>
    </location>
</feature>
<keyword evidence="4" id="KW-0041">Annexin</keyword>
<keyword evidence="5" id="KW-0111">Calcium/phospholipid-binding</keyword>
<sequence>MSYYPPPQGYGYNQNYGQYPPPNQGYYVTPPPGPPTVPSHSYPGGPPGPPPPPQQQQQQYYPPPPGPPPPLPQHGSGFQPGYNPSYTSPSPGPPPPPVPGGKPGFPTPGGVGGYAPPPGPPPSGSSSVYAPPPGMPPSPFAQMPYGAPGSPMPSMPMQPGPTSSMIITYLNAPIPSPWSFGFAAAAGAPVPPDLTPGYDPSMDVEKIRKATKGFGTDEAALISTIAPLNPLQLASLGSVFKSKTGKELVEVIDKETGSWFRTDETLLTELLVDRSTTDLQTLAFAFHRQYGKDIQREVKGDLSAKTERMFTMLLSSTRPPDNAPVDHQAVERDVERLYKAGQDKVGTDEIAFCDIIINRSTPQLIAIVDLYGRKYKSLAKVIKSEFSGHMRATLLHIVNGVKPKRLSEGVGVWRDAKLLEASMKGLGTKDKQLVWRIVRYHWDSQRFEAIKAAYHKKYKKSLESRVASETSGDYKKLLVSLVKR</sequence>
<dbReference type="Pfam" id="PF00191">
    <property type="entry name" value="Annexin"/>
    <property type="match status" value="4"/>
</dbReference>